<comment type="caution">
    <text evidence="1">The sequence shown here is derived from an EMBL/GenBank/DDBJ whole genome shotgun (WGS) entry which is preliminary data.</text>
</comment>
<name>A0ACC6V390_9CREN</name>
<accession>A0ACC6V390</accession>
<evidence type="ECO:0000313" key="2">
    <source>
        <dbReference type="Proteomes" id="UP000033636"/>
    </source>
</evidence>
<keyword evidence="1" id="KW-0378">Hydrolase</keyword>
<proteinExistence type="predicted"/>
<gene>
    <name evidence="1" type="ORF">TU35_009725</name>
</gene>
<dbReference type="EC" id="3.1.1.99" evidence="1"/>
<dbReference type="Proteomes" id="UP000033636">
    <property type="component" value="Unassembled WGS sequence"/>
</dbReference>
<reference evidence="1" key="1">
    <citation type="submission" date="2024-07" db="EMBL/GenBank/DDBJ databases">
        <title>Metagenome and Metagenome-Assembled Genomes of Archaea from a hot spring from the geothermal field of Los Azufres, Mexico.</title>
        <authorList>
            <person name="Marin-Paredes R."/>
            <person name="Martinez-Romero E."/>
            <person name="Servin-Garciduenas L.E."/>
        </authorList>
    </citation>
    <scope>NUCLEOTIDE SEQUENCE</scope>
</reference>
<protein>
    <submittedName>
        <fullName evidence="1">SMP-30/gluconolactonase/LRE family protein</fullName>
        <ecNumber evidence="1">3.1.1.99</ecNumber>
    </submittedName>
</protein>
<dbReference type="EMBL" id="JZWT02000038">
    <property type="protein sequence ID" value="MFB6491490.1"/>
    <property type="molecule type" value="Genomic_DNA"/>
</dbReference>
<organism evidence="1 2">
    <name type="scientific">Thermoproteus sp. AZ2</name>
    <dbReference type="NCBI Taxonomy" id="1609232"/>
    <lineage>
        <taxon>Archaea</taxon>
        <taxon>Thermoproteota</taxon>
        <taxon>Thermoprotei</taxon>
        <taxon>Thermoproteales</taxon>
        <taxon>Thermoproteaceae</taxon>
        <taxon>Thermoproteus</taxon>
    </lineage>
</organism>
<evidence type="ECO:0000313" key="1">
    <source>
        <dbReference type="EMBL" id="MFB6491490.1"/>
    </source>
</evidence>
<sequence length="286" mass="32467">MNQPKPISLYRARLGEGPVYDERNGLLYWLDIEMGRIIVYNENNGKEEYIDLKRRDYISSMCLSETGRLVATLRYGFYWVEADGSATPIAEILERRQDIRFNDGKCDARGRYWAGTMDLNETRAIGALYVLEGSALRPVLHNVTISNGIAWSLDNKTMYYIDSPTKMVKAFRFDLEKGQLGGSWIAVDMRHEEGIPDGMTIDSEGMLWVAVYGGGKVVRYDPSSGEKLEEIKLPVSYTTSVVFGGADMKTLYITTAGREEKEEAGRLFAVELPYKGVPLYRYREKL</sequence>